<accession>A0A843APN6</accession>
<dbReference type="Proteomes" id="UP000658733">
    <property type="component" value="Unassembled WGS sequence"/>
</dbReference>
<dbReference type="EMBL" id="JADIIN010000042">
    <property type="protein sequence ID" value="MBF4468750.1"/>
    <property type="molecule type" value="Genomic_DNA"/>
</dbReference>
<reference evidence="1" key="1">
    <citation type="submission" date="2020-10" db="EMBL/GenBank/DDBJ databases">
        <title>Dehalococcoides mccartyi of a TCE/Cr reducing biochatode.</title>
        <authorList>
            <person name="Matturro B."/>
        </authorList>
    </citation>
    <scope>NUCLEOTIDE SEQUENCE</scope>
    <source>
        <strain evidence="1">Bin4</strain>
    </source>
</reference>
<dbReference type="AlphaFoldDB" id="A0A843APN6"/>
<evidence type="ECO:0000313" key="2">
    <source>
        <dbReference type="Proteomes" id="UP000658733"/>
    </source>
</evidence>
<organism evidence="1 2">
    <name type="scientific">Methanobrevibacter arboriphilus</name>
    <dbReference type="NCBI Taxonomy" id="39441"/>
    <lineage>
        <taxon>Archaea</taxon>
        <taxon>Methanobacteriati</taxon>
        <taxon>Methanobacteriota</taxon>
        <taxon>Methanomada group</taxon>
        <taxon>Methanobacteria</taxon>
        <taxon>Methanobacteriales</taxon>
        <taxon>Methanobacteriaceae</taxon>
        <taxon>Methanobrevibacter</taxon>
    </lineage>
</organism>
<gene>
    <name evidence="1" type="ORF">ISP01_05030</name>
</gene>
<protein>
    <submittedName>
        <fullName evidence="1">Uncharacterized protein</fullName>
    </submittedName>
</protein>
<proteinExistence type="predicted"/>
<dbReference type="GeneID" id="66132497"/>
<name>A0A843APN6_METAZ</name>
<dbReference type="RefSeq" id="WP_042704159.1">
    <property type="nucleotide sequence ID" value="NZ_AP019779.1"/>
</dbReference>
<comment type="caution">
    <text evidence="1">The sequence shown here is derived from an EMBL/GenBank/DDBJ whole genome shotgun (WGS) entry which is preliminary data.</text>
</comment>
<evidence type="ECO:0000313" key="1">
    <source>
        <dbReference type="EMBL" id="MBF4468750.1"/>
    </source>
</evidence>
<sequence length="117" mass="13127">MSEIADNVIFKKDSGEKINVLQKYVGLKARQGGILTVNFRTPNEDMDQIKHFFEGMKGSEALKYNIGETGDVDCYFKGVAPLLKQIDEAGFEYSFLSVTLQELKKDYDDDIPNGCSC</sequence>